<feature type="region of interest" description="Disordered" evidence="1">
    <location>
        <begin position="1"/>
        <end position="31"/>
    </location>
</feature>
<reference evidence="2 3" key="1">
    <citation type="journal article" date="2014" name="Agronomy (Basel)">
        <title>A Draft Genome Sequence for Ensete ventricosum, the Drought-Tolerant Tree Against Hunger.</title>
        <authorList>
            <person name="Harrison J."/>
            <person name="Moore K.A."/>
            <person name="Paszkiewicz K."/>
            <person name="Jones T."/>
            <person name="Grant M."/>
            <person name="Ambacheew D."/>
            <person name="Muzemil S."/>
            <person name="Studholme D.J."/>
        </authorList>
    </citation>
    <scope>NUCLEOTIDE SEQUENCE [LARGE SCALE GENOMIC DNA]</scope>
</reference>
<evidence type="ECO:0000313" key="2">
    <source>
        <dbReference type="EMBL" id="RRT75470.1"/>
    </source>
</evidence>
<organism evidence="2 3">
    <name type="scientific">Ensete ventricosum</name>
    <name type="common">Abyssinian banana</name>
    <name type="synonym">Musa ensete</name>
    <dbReference type="NCBI Taxonomy" id="4639"/>
    <lineage>
        <taxon>Eukaryota</taxon>
        <taxon>Viridiplantae</taxon>
        <taxon>Streptophyta</taxon>
        <taxon>Embryophyta</taxon>
        <taxon>Tracheophyta</taxon>
        <taxon>Spermatophyta</taxon>
        <taxon>Magnoliopsida</taxon>
        <taxon>Liliopsida</taxon>
        <taxon>Zingiberales</taxon>
        <taxon>Musaceae</taxon>
        <taxon>Ensete</taxon>
    </lineage>
</organism>
<accession>A0A427AGY3</accession>
<evidence type="ECO:0000256" key="1">
    <source>
        <dbReference type="SAM" id="MobiDB-lite"/>
    </source>
</evidence>
<comment type="caution">
    <text evidence="2">The sequence shown here is derived from an EMBL/GenBank/DDBJ whole genome shotgun (WGS) entry which is preliminary data.</text>
</comment>
<dbReference type="EMBL" id="AMZH03002469">
    <property type="protein sequence ID" value="RRT75470.1"/>
    <property type="molecule type" value="Genomic_DNA"/>
</dbReference>
<evidence type="ECO:0000313" key="3">
    <source>
        <dbReference type="Proteomes" id="UP000287651"/>
    </source>
</evidence>
<sequence length="144" mass="15349">MTVHRRGPITGTVECAGGPTATTPFPGWAPPLARLRSTTAVRSPHDEADARHAARVHTRSHPLSPIGRTGFDHFRSSGPLGGPVVKSSCMATRRCMNAACGVTEPGGEWRMGWGLRSGGFAMLCVKCGYYSLSFHSYVNLILGP</sequence>
<proteinExistence type="predicted"/>
<gene>
    <name evidence="2" type="ORF">B296_00021680</name>
</gene>
<dbReference type="AlphaFoldDB" id="A0A427AGY3"/>
<dbReference type="Proteomes" id="UP000287651">
    <property type="component" value="Unassembled WGS sequence"/>
</dbReference>
<name>A0A427AGY3_ENSVE</name>
<protein>
    <submittedName>
        <fullName evidence="2">Uncharacterized protein</fullName>
    </submittedName>
</protein>